<dbReference type="GO" id="GO:0003700">
    <property type="term" value="F:DNA-binding transcription factor activity"/>
    <property type="evidence" value="ECO:0007669"/>
    <property type="project" value="InterPro"/>
</dbReference>
<evidence type="ECO:0000313" key="15">
    <source>
        <dbReference type="EMBL" id="TXB63850.1"/>
    </source>
</evidence>
<dbReference type="InterPro" id="IPR036388">
    <property type="entry name" value="WH-like_DNA-bd_sf"/>
</dbReference>
<dbReference type="InterPro" id="IPR036390">
    <property type="entry name" value="WH_DNA-bd_sf"/>
</dbReference>
<dbReference type="PANTHER" id="PTHR33238">
    <property type="entry name" value="IRON (METAL) DEPENDENT REPRESSOR, DTXR FAMILY"/>
    <property type="match status" value="1"/>
</dbReference>
<organism evidence="15 16">
    <name type="scientific">Paracoccus aurantiacus</name>
    <dbReference type="NCBI Taxonomy" id="2599412"/>
    <lineage>
        <taxon>Bacteria</taxon>
        <taxon>Pseudomonadati</taxon>
        <taxon>Pseudomonadota</taxon>
        <taxon>Alphaproteobacteria</taxon>
        <taxon>Rhodobacterales</taxon>
        <taxon>Paracoccaceae</taxon>
        <taxon>Paracoccus</taxon>
    </lineage>
</organism>
<comment type="function">
    <text evidence="12">In the presence of manganese, represses expression of mntH and mntS. Up-regulates expression of mntP.</text>
</comment>
<keyword evidence="7" id="KW-0805">Transcription regulation</keyword>
<keyword evidence="6" id="KW-0678">Repressor</keyword>
<evidence type="ECO:0000256" key="8">
    <source>
        <dbReference type="ARBA" id="ARBA00023125"/>
    </source>
</evidence>
<dbReference type="SMART" id="SM00529">
    <property type="entry name" value="HTH_DTXR"/>
    <property type="match status" value="1"/>
</dbReference>
<dbReference type="GO" id="GO:0003677">
    <property type="term" value="F:DNA binding"/>
    <property type="evidence" value="ECO:0007669"/>
    <property type="project" value="UniProtKB-KW"/>
</dbReference>
<dbReference type="SUPFAM" id="SSF46785">
    <property type="entry name" value="Winged helix' DNA-binding domain"/>
    <property type="match status" value="1"/>
</dbReference>
<evidence type="ECO:0000313" key="16">
    <source>
        <dbReference type="Proteomes" id="UP000321562"/>
    </source>
</evidence>
<dbReference type="Pfam" id="PF02742">
    <property type="entry name" value="Fe_dep_repr_C"/>
    <property type="match status" value="1"/>
</dbReference>
<dbReference type="InterPro" id="IPR036421">
    <property type="entry name" value="Fe_dep_repressor_sf"/>
</dbReference>
<dbReference type="InterPro" id="IPR001367">
    <property type="entry name" value="Fe_dep_repressor"/>
</dbReference>
<dbReference type="InterPro" id="IPR022689">
    <property type="entry name" value="Iron_dep_repressor"/>
</dbReference>
<dbReference type="PANTHER" id="PTHR33238:SF11">
    <property type="entry name" value="TRANSCRIPTIONAL REGULATOR MNTR"/>
    <property type="match status" value="1"/>
</dbReference>
<proteinExistence type="inferred from homology"/>
<evidence type="ECO:0000256" key="4">
    <source>
        <dbReference type="ARBA" id="ARBA00022386"/>
    </source>
</evidence>
<comment type="subunit">
    <text evidence="3">Homodimer.</text>
</comment>
<evidence type="ECO:0000256" key="7">
    <source>
        <dbReference type="ARBA" id="ARBA00023015"/>
    </source>
</evidence>
<dbReference type="GO" id="GO:0046983">
    <property type="term" value="F:protein dimerization activity"/>
    <property type="evidence" value="ECO:0007669"/>
    <property type="project" value="InterPro"/>
</dbReference>
<dbReference type="EMBL" id="VOPL01000015">
    <property type="protein sequence ID" value="TXB63850.1"/>
    <property type="molecule type" value="Genomic_DNA"/>
</dbReference>
<evidence type="ECO:0000259" key="14">
    <source>
        <dbReference type="PROSITE" id="PS50944"/>
    </source>
</evidence>
<dbReference type="Pfam" id="PF01325">
    <property type="entry name" value="Fe_dep_repress"/>
    <property type="match status" value="1"/>
</dbReference>
<evidence type="ECO:0000256" key="12">
    <source>
        <dbReference type="ARBA" id="ARBA00025185"/>
    </source>
</evidence>
<evidence type="ECO:0000256" key="2">
    <source>
        <dbReference type="ARBA" id="ARBA00007871"/>
    </source>
</evidence>
<keyword evidence="11" id="KW-0464">Manganese</keyword>
<dbReference type="InterPro" id="IPR022687">
    <property type="entry name" value="HTH_DTXR"/>
</dbReference>
<evidence type="ECO:0000256" key="3">
    <source>
        <dbReference type="ARBA" id="ARBA00011738"/>
    </source>
</evidence>
<keyword evidence="10" id="KW-0804">Transcription</keyword>
<name>A0A5C6RQB4_9RHOB</name>
<dbReference type="Gene3D" id="1.10.10.10">
    <property type="entry name" value="Winged helix-like DNA-binding domain superfamily/Winged helix DNA-binding domain"/>
    <property type="match status" value="1"/>
</dbReference>
<dbReference type="OrthoDB" id="9791355at2"/>
<keyword evidence="9" id="KW-0010">Activator</keyword>
<gene>
    <name evidence="15" type="primary">mntR</name>
    <name evidence="15" type="ORF">FQV27_18235</name>
</gene>
<accession>A0A5C6RQB4</accession>
<keyword evidence="5" id="KW-0963">Cytoplasm</keyword>
<evidence type="ECO:0000256" key="1">
    <source>
        <dbReference type="ARBA" id="ARBA00004496"/>
    </source>
</evidence>
<evidence type="ECO:0000256" key="10">
    <source>
        <dbReference type="ARBA" id="ARBA00023163"/>
    </source>
</evidence>
<dbReference type="Gene3D" id="1.10.60.10">
    <property type="entry name" value="Iron dependent repressor, metal binding and dimerisation domain"/>
    <property type="match status" value="1"/>
</dbReference>
<dbReference type="GO" id="GO:0046914">
    <property type="term" value="F:transition metal ion binding"/>
    <property type="evidence" value="ECO:0007669"/>
    <property type="project" value="InterPro"/>
</dbReference>
<evidence type="ECO:0000256" key="5">
    <source>
        <dbReference type="ARBA" id="ARBA00022490"/>
    </source>
</evidence>
<keyword evidence="16" id="KW-1185">Reference proteome</keyword>
<evidence type="ECO:0000256" key="13">
    <source>
        <dbReference type="ARBA" id="ARBA00032593"/>
    </source>
</evidence>
<sequence>MPDPKPVHTQIPPSQQASRFARAREVQSRALLEDYVELIGDLIAAHGEARVADLAERMGVAHPTATKTVARLKREGLATARPYRGVFLTDEGARLADRVRSRHRTVVDLLIALGVPPEHAELDAEGIEHHVSRRTLQAFEDFLVRGQARSES</sequence>
<keyword evidence="8" id="KW-0238">DNA-binding</keyword>
<comment type="similarity">
    <text evidence="2">Belongs to the DtxR/MntR family.</text>
</comment>
<dbReference type="Proteomes" id="UP000321562">
    <property type="component" value="Unassembled WGS sequence"/>
</dbReference>
<dbReference type="AlphaFoldDB" id="A0A5C6RQB4"/>
<dbReference type="InterPro" id="IPR050536">
    <property type="entry name" value="DtxR_MntR_Metal-Reg"/>
</dbReference>
<reference evidence="15 16" key="1">
    <citation type="submission" date="2019-08" db="EMBL/GenBank/DDBJ databases">
        <authorList>
            <person name="Ye J."/>
        </authorList>
    </citation>
    <scope>NUCLEOTIDE SEQUENCE [LARGE SCALE GENOMIC DNA]</scope>
    <source>
        <strain evidence="15 16">TK008</strain>
    </source>
</reference>
<feature type="domain" description="HTH dtxR-type" evidence="14">
    <location>
        <begin position="32"/>
        <end position="89"/>
    </location>
</feature>
<evidence type="ECO:0000256" key="9">
    <source>
        <dbReference type="ARBA" id="ARBA00023159"/>
    </source>
</evidence>
<evidence type="ECO:0000256" key="6">
    <source>
        <dbReference type="ARBA" id="ARBA00022491"/>
    </source>
</evidence>
<evidence type="ECO:0000256" key="11">
    <source>
        <dbReference type="ARBA" id="ARBA00023211"/>
    </source>
</evidence>
<dbReference type="GO" id="GO:0005737">
    <property type="term" value="C:cytoplasm"/>
    <property type="evidence" value="ECO:0007669"/>
    <property type="project" value="UniProtKB-SubCell"/>
</dbReference>
<protein>
    <recommendedName>
        <fullName evidence="4">Transcriptional regulator MntR</fullName>
    </recommendedName>
    <alternativeName>
        <fullName evidence="13">Manganese transport regulator</fullName>
    </alternativeName>
</protein>
<dbReference type="PROSITE" id="PS50944">
    <property type="entry name" value="HTH_DTXR"/>
    <property type="match status" value="1"/>
</dbReference>
<dbReference type="RefSeq" id="WP_147101374.1">
    <property type="nucleotide sequence ID" value="NZ_JBHUFH010000031.1"/>
</dbReference>
<comment type="subcellular location">
    <subcellularLocation>
        <location evidence="1">Cytoplasm</location>
    </subcellularLocation>
</comment>
<dbReference type="NCBIfam" id="NF008273">
    <property type="entry name" value="PRK11050.1"/>
    <property type="match status" value="1"/>
</dbReference>
<comment type="caution">
    <text evidence="15">The sequence shown here is derived from an EMBL/GenBank/DDBJ whole genome shotgun (WGS) entry which is preliminary data.</text>
</comment>